<dbReference type="OrthoDB" id="5917376at2"/>
<evidence type="ECO:0000313" key="4">
    <source>
        <dbReference type="Proteomes" id="UP000214596"/>
    </source>
</evidence>
<keyword evidence="1" id="KW-0472">Membrane</keyword>
<gene>
    <name evidence="2" type="ORF">CA163_01100</name>
    <name evidence="3" type="ORF">FVP01_09155</name>
</gene>
<reference evidence="3 5" key="2">
    <citation type="submission" date="2019-08" db="EMBL/GenBank/DDBJ databases">
        <title>Emerging of two pre-pandemic pathogenic O4:KUT lineages of Vibrio parahaemolyticus in coastal eastern China.</title>
        <authorList>
            <person name="Yu H."/>
        </authorList>
    </citation>
    <scope>NUCLEOTIDE SEQUENCE [LARGE SCALE GENOMIC DNA]</scope>
    <source>
        <strain evidence="3 5">HZ17-383</strain>
    </source>
</reference>
<reference evidence="2 4" key="1">
    <citation type="journal article" date="2017" name="Appl. Environ. Microbiol.">
        <title>Parallel evolution of two clades of a major Atlantic endemic Vibrio parahaemolyticus pathogen lineage by independent acquisition of related pathogenicity islands.</title>
        <authorList>
            <person name="Xu F."/>
            <person name="Gonzalez-Escalona N."/>
            <person name="Drees K.P."/>
            <person name="Sebra R.P."/>
            <person name="Cooper V.S."/>
            <person name="Jones S.H."/>
            <person name="Whistler C.A."/>
        </authorList>
    </citation>
    <scope>NUCLEOTIDE SEQUENCE [LARGE SCALE GENOMIC DNA]</scope>
    <source>
        <strain evidence="2 4">MAVP-3</strain>
    </source>
</reference>
<dbReference type="AlphaFoldDB" id="A0A227DCI1"/>
<proteinExistence type="predicted"/>
<evidence type="ECO:0000256" key="1">
    <source>
        <dbReference type="SAM" id="Phobius"/>
    </source>
</evidence>
<name>A0A227DCI1_VIBPH</name>
<dbReference type="EMBL" id="VRMQ01000002">
    <property type="protein sequence ID" value="TXN16124.1"/>
    <property type="molecule type" value="Genomic_DNA"/>
</dbReference>
<dbReference type="STRING" id="670.ACZ92_08565"/>
<dbReference type="Proteomes" id="UP000321504">
    <property type="component" value="Unassembled WGS sequence"/>
</dbReference>
<dbReference type="EMBL" id="NIXT01000023">
    <property type="protein sequence ID" value="OXE34667.1"/>
    <property type="molecule type" value="Genomic_DNA"/>
</dbReference>
<organism evidence="2 4">
    <name type="scientific">Vibrio parahaemolyticus</name>
    <dbReference type="NCBI Taxonomy" id="670"/>
    <lineage>
        <taxon>Bacteria</taxon>
        <taxon>Pseudomonadati</taxon>
        <taxon>Pseudomonadota</taxon>
        <taxon>Gammaproteobacteria</taxon>
        <taxon>Vibrionales</taxon>
        <taxon>Vibrionaceae</taxon>
        <taxon>Vibrio</taxon>
    </lineage>
</organism>
<sequence length="128" mass="14411">MKFVTRILVIMPAQKLTKARLAQILIMLSLLVGAFFWRTFTHETSTSVDCSQKERCDVTIGEDKITINRDSSGILIETTESTGLKIDLNQSGVFDSISDNHYRAEWNAISATKTIKLKINQNIVLVHL</sequence>
<feature type="transmembrane region" description="Helical" evidence="1">
    <location>
        <begin position="21"/>
        <end position="40"/>
    </location>
</feature>
<accession>A0A227DCI1</accession>
<evidence type="ECO:0000313" key="5">
    <source>
        <dbReference type="Proteomes" id="UP000321504"/>
    </source>
</evidence>
<evidence type="ECO:0000313" key="2">
    <source>
        <dbReference type="EMBL" id="OXE34667.1"/>
    </source>
</evidence>
<dbReference type="Proteomes" id="UP000214596">
    <property type="component" value="Unassembled WGS sequence"/>
</dbReference>
<dbReference type="OMA" id="WRTFTHE"/>
<protein>
    <submittedName>
        <fullName evidence="2">Uncharacterized protein</fullName>
    </submittedName>
</protein>
<evidence type="ECO:0000313" key="3">
    <source>
        <dbReference type="EMBL" id="TXN16124.1"/>
    </source>
</evidence>
<comment type="caution">
    <text evidence="2">The sequence shown here is derived from an EMBL/GenBank/DDBJ whole genome shotgun (WGS) entry which is preliminary data.</text>
</comment>
<keyword evidence="1" id="KW-0812">Transmembrane</keyword>
<keyword evidence="1" id="KW-1133">Transmembrane helix</keyword>